<evidence type="ECO:0000256" key="3">
    <source>
        <dbReference type="SAM" id="Phobius"/>
    </source>
</evidence>
<comment type="similarity">
    <text evidence="1">Belongs to the 3-hydroxyacyl-CoA dehydrogenase family.</text>
</comment>
<dbReference type="InterPro" id="IPR008927">
    <property type="entry name" value="6-PGluconate_DH-like_C_sf"/>
</dbReference>
<sequence>MSTSPIRTVGVIGAGVIGASWTALFLAKGLKVIATDPAPGAEAKLRAYLQEYCSAVPNPTFDAATCLQNFTFVPDIDPHLERLDLIQENGPERLDLKRRLFAHLDAKTPSHVLIASSSSGLPASQFVTDCTNNPSRILIGHPFNPPHLVPLVEIVPHPGTAEEYVTAAYRFYESLEKDPVVVRQETPGFIANRLQAAVCAEAYSLVSRGVVSPEDLDKTMASGLGLRWALNGPLMTNTLGGGASFAHFIDHLGPALKSWLDDMEAHKFDWSSKDTVEGLKDTVNGWVSQVNLKEVAGRRDVLLADLVRKKLDQQGKSG</sequence>
<keyword evidence="3" id="KW-0812">Transmembrane</keyword>
<dbReference type="EMBL" id="KZ825215">
    <property type="protein sequence ID" value="PYI14301.1"/>
    <property type="molecule type" value="Genomic_DNA"/>
</dbReference>
<evidence type="ECO:0000313" key="7">
    <source>
        <dbReference type="Proteomes" id="UP000249829"/>
    </source>
</evidence>
<feature type="domain" description="3-hydroxyacyl-CoA dehydrogenase C-terminal" evidence="4">
    <location>
        <begin position="188"/>
        <end position="245"/>
    </location>
</feature>
<feature type="domain" description="3-hydroxyacyl-CoA dehydrogenase NAD binding" evidence="5">
    <location>
        <begin position="8"/>
        <end position="184"/>
    </location>
</feature>
<dbReference type="SUPFAM" id="SSF48179">
    <property type="entry name" value="6-phosphogluconate dehydrogenase C-terminal domain-like"/>
    <property type="match status" value="1"/>
</dbReference>
<name>A0A2V5GTR8_ASPV1</name>
<dbReference type="SUPFAM" id="SSF51735">
    <property type="entry name" value="NAD(P)-binding Rossmann-fold domains"/>
    <property type="match status" value="1"/>
</dbReference>
<dbReference type="GO" id="GO:0070403">
    <property type="term" value="F:NAD+ binding"/>
    <property type="evidence" value="ECO:0007669"/>
    <property type="project" value="InterPro"/>
</dbReference>
<dbReference type="InterPro" id="IPR006176">
    <property type="entry name" value="3-OHacyl-CoA_DH_NAD-bd"/>
</dbReference>
<evidence type="ECO:0000256" key="1">
    <source>
        <dbReference type="ARBA" id="ARBA00009463"/>
    </source>
</evidence>
<reference evidence="6 7" key="1">
    <citation type="submission" date="2018-02" db="EMBL/GenBank/DDBJ databases">
        <title>The genomes of Aspergillus section Nigri reveals drivers in fungal speciation.</title>
        <authorList>
            <consortium name="DOE Joint Genome Institute"/>
            <person name="Vesth T.C."/>
            <person name="Nybo J."/>
            <person name="Theobald S."/>
            <person name="Brandl J."/>
            <person name="Frisvad J.C."/>
            <person name="Nielsen K.F."/>
            <person name="Lyhne E.K."/>
            <person name="Kogle M.E."/>
            <person name="Kuo A."/>
            <person name="Riley R."/>
            <person name="Clum A."/>
            <person name="Nolan M."/>
            <person name="Lipzen A."/>
            <person name="Salamov A."/>
            <person name="Henrissat B."/>
            <person name="Wiebenga A."/>
            <person name="De vries R.P."/>
            <person name="Grigoriev I.V."/>
            <person name="Mortensen U.H."/>
            <person name="Andersen M.R."/>
            <person name="Baker S.E."/>
        </authorList>
    </citation>
    <scope>NUCLEOTIDE SEQUENCE [LARGE SCALE GENOMIC DNA]</scope>
    <source>
        <strain evidence="6 7">CBS 115571</strain>
    </source>
</reference>
<organism evidence="6 7">
    <name type="scientific">Aspergillus violaceofuscus (strain CBS 115571)</name>
    <dbReference type="NCBI Taxonomy" id="1450538"/>
    <lineage>
        <taxon>Eukaryota</taxon>
        <taxon>Fungi</taxon>
        <taxon>Dikarya</taxon>
        <taxon>Ascomycota</taxon>
        <taxon>Pezizomycotina</taxon>
        <taxon>Eurotiomycetes</taxon>
        <taxon>Eurotiomycetidae</taxon>
        <taxon>Eurotiales</taxon>
        <taxon>Aspergillaceae</taxon>
        <taxon>Aspergillus</taxon>
    </lineage>
</organism>
<dbReference type="Gene3D" id="1.10.1040.10">
    <property type="entry name" value="N-(1-d-carboxylethyl)-l-norvaline Dehydrogenase, domain 2"/>
    <property type="match status" value="1"/>
</dbReference>
<gene>
    <name evidence="6" type="ORF">BO99DRAFT_437481</name>
</gene>
<dbReference type="InterPro" id="IPR036291">
    <property type="entry name" value="NAD(P)-bd_dom_sf"/>
</dbReference>
<dbReference type="InterPro" id="IPR006108">
    <property type="entry name" value="3HC_DH_C"/>
</dbReference>
<evidence type="ECO:0008006" key="8">
    <source>
        <dbReference type="Google" id="ProtNLM"/>
    </source>
</evidence>
<dbReference type="Gene3D" id="3.40.50.720">
    <property type="entry name" value="NAD(P)-binding Rossmann-like Domain"/>
    <property type="match status" value="1"/>
</dbReference>
<dbReference type="GO" id="GO:0050104">
    <property type="term" value="F:L-gulonate 3-dehydrogenase activity"/>
    <property type="evidence" value="ECO:0007669"/>
    <property type="project" value="TreeGrafter"/>
</dbReference>
<dbReference type="OMA" id="MRYALMG"/>
<evidence type="ECO:0000259" key="5">
    <source>
        <dbReference type="Pfam" id="PF02737"/>
    </source>
</evidence>
<feature type="transmembrane region" description="Helical" evidence="3">
    <location>
        <begin position="6"/>
        <end position="27"/>
    </location>
</feature>
<dbReference type="Proteomes" id="UP000249829">
    <property type="component" value="Unassembled WGS sequence"/>
</dbReference>
<evidence type="ECO:0000313" key="6">
    <source>
        <dbReference type="EMBL" id="PYI14301.1"/>
    </source>
</evidence>
<dbReference type="Pfam" id="PF02737">
    <property type="entry name" value="3HCDH_N"/>
    <property type="match status" value="1"/>
</dbReference>
<dbReference type="InterPro" id="IPR013328">
    <property type="entry name" value="6PGD_dom2"/>
</dbReference>
<evidence type="ECO:0000259" key="4">
    <source>
        <dbReference type="Pfam" id="PF00725"/>
    </source>
</evidence>
<proteinExistence type="inferred from homology"/>
<keyword evidence="3" id="KW-0472">Membrane</keyword>
<evidence type="ECO:0000256" key="2">
    <source>
        <dbReference type="ARBA" id="ARBA00023002"/>
    </source>
</evidence>
<keyword evidence="7" id="KW-1185">Reference proteome</keyword>
<dbReference type="STRING" id="1450538.A0A2V5GTR8"/>
<keyword evidence="2" id="KW-0560">Oxidoreductase</keyword>
<dbReference type="AlphaFoldDB" id="A0A2V5GTR8"/>
<accession>A0A2V5GTR8</accession>
<protein>
    <recommendedName>
        <fullName evidence="8">3-hydroxyacyl-CoA dehyrogenase</fullName>
    </recommendedName>
</protein>
<dbReference type="GO" id="GO:0006631">
    <property type="term" value="P:fatty acid metabolic process"/>
    <property type="evidence" value="ECO:0007669"/>
    <property type="project" value="InterPro"/>
</dbReference>
<dbReference type="Pfam" id="PF00725">
    <property type="entry name" value="3HCDH"/>
    <property type="match status" value="1"/>
</dbReference>
<dbReference type="PANTHER" id="PTHR48075:SF1">
    <property type="entry name" value="LAMBDA-CRYSTALLIN HOMOLOG"/>
    <property type="match status" value="1"/>
</dbReference>
<keyword evidence="3" id="KW-1133">Transmembrane helix</keyword>
<dbReference type="PANTHER" id="PTHR48075">
    <property type="entry name" value="3-HYDROXYACYL-COA DEHYDROGENASE FAMILY PROTEIN"/>
    <property type="match status" value="1"/>
</dbReference>